<evidence type="ECO:0000313" key="3">
    <source>
        <dbReference type="Proteomes" id="UP000184363"/>
    </source>
</evidence>
<evidence type="ECO:0000313" key="2">
    <source>
        <dbReference type="EMBL" id="SHK34766.1"/>
    </source>
</evidence>
<organism evidence="2 3">
    <name type="scientific">Pseudonocardia thermophila</name>
    <dbReference type="NCBI Taxonomy" id="1848"/>
    <lineage>
        <taxon>Bacteria</taxon>
        <taxon>Bacillati</taxon>
        <taxon>Actinomycetota</taxon>
        <taxon>Actinomycetes</taxon>
        <taxon>Pseudonocardiales</taxon>
        <taxon>Pseudonocardiaceae</taxon>
        <taxon>Pseudonocardia</taxon>
    </lineage>
</organism>
<keyword evidence="1" id="KW-1133">Transmembrane helix</keyword>
<reference evidence="2 3" key="1">
    <citation type="submission" date="2016-11" db="EMBL/GenBank/DDBJ databases">
        <authorList>
            <person name="Jaros S."/>
            <person name="Januszkiewicz K."/>
            <person name="Wedrychowicz H."/>
        </authorList>
    </citation>
    <scope>NUCLEOTIDE SEQUENCE [LARGE SCALE GENOMIC DNA]</scope>
    <source>
        <strain evidence="2 3">DSM 43832</strain>
    </source>
</reference>
<proteinExistence type="predicted"/>
<dbReference type="Proteomes" id="UP000184363">
    <property type="component" value="Unassembled WGS sequence"/>
</dbReference>
<accession>A0A1M6RQM2</accession>
<dbReference type="EMBL" id="FRAP01000005">
    <property type="protein sequence ID" value="SHK34766.1"/>
    <property type="molecule type" value="Genomic_DNA"/>
</dbReference>
<protein>
    <submittedName>
        <fullName evidence="2">Uncharacterized protein</fullName>
    </submittedName>
</protein>
<keyword evidence="1" id="KW-0472">Membrane</keyword>
<name>A0A1M6RQM2_PSETH</name>
<gene>
    <name evidence="2" type="ORF">SAMN05443637_105110</name>
</gene>
<sequence length="37" mass="3953">MQEMIWTVLGTTGWVAGLVVLVVMAALPLIEALGGRR</sequence>
<feature type="transmembrane region" description="Helical" evidence="1">
    <location>
        <begin position="6"/>
        <end position="30"/>
    </location>
</feature>
<keyword evidence="1" id="KW-0812">Transmembrane</keyword>
<evidence type="ECO:0000256" key="1">
    <source>
        <dbReference type="SAM" id="Phobius"/>
    </source>
</evidence>
<keyword evidence="3" id="KW-1185">Reference proteome</keyword>
<dbReference type="STRING" id="1848.SAMN05443637_105110"/>
<dbReference type="AlphaFoldDB" id="A0A1M6RQM2"/>